<feature type="region of interest" description="Disordered" evidence="1">
    <location>
        <begin position="150"/>
        <end position="196"/>
    </location>
</feature>
<evidence type="ECO:0000313" key="3">
    <source>
        <dbReference type="Proteomes" id="UP000324222"/>
    </source>
</evidence>
<proteinExistence type="predicted"/>
<evidence type="ECO:0000313" key="2">
    <source>
        <dbReference type="EMBL" id="MPC27084.1"/>
    </source>
</evidence>
<gene>
    <name evidence="2" type="ORF">E2C01_020238</name>
</gene>
<sequence length="196" mass="21289">MRVTEASTCTSSTAAASAPHCTVIHPHSALRSDTPRTPRHPVPLDRNSRTLLLDNHPHTVIVNPPTRPAAPMVVNLHPPALTPHNLHTHAHTYQLCHARGFSALQSLPFASTSHEEPGAARLSFLSDRRPTPRQMQGARGQNEIHFEFSARRWETQIGEAEEGGQEDGGRGERGRGGGSKVRKRGSGEAGGPRGRR</sequence>
<evidence type="ECO:0000256" key="1">
    <source>
        <dbReference type="SAM" id="MobiDB-lite"/>
    </source>
</evidence>
<feature type="compositionally biased region" description="Gly residues" evidence="1">
    <location>
        <begin position="187"/>
        <end position="196"/>
    </location>
</feature>
<organism evidence="2 3">
    <name type="scientific">Portunus trituberculatus</name>
    <name type="common">Swimming crab</name>
    <name type="synonym">Neptunus trituberculatus</name>
    <dbReference type="NCBI Taxonomy" id="210409"/>
    <lineage>
        <taxon>Eukaryota</taxon>
        <taxon>Metazoa</taxon>
        <taxon>Ecdysozoa</taxon>
        <taxon>Arthropoda</taxon>
        <taxon>Crustacea</taxon>
        <taxon>Multicrustacea</taxon>
        <taxon>Malacostraca</taxon>
        <taxon>Eumalacostraca</taxon>
        <taxon>Eucarida</taxon>
        <taxon>Decapoda</taxon>
        <taxon>Pleocyemata</taxon>
        <taxon>Brachyura</taxon>
        <taxon>Eubrachyura</taxon>
        <taxon>Portunoidea</taxon>
        <taxon>Portunidae</taxon>
        <taxon>Portuninae</taxon>
        <taxon>Portunus</taxon>
    </lineage>
</organism>
<dbReference type="EMBL" id="VSRR010001689">
    <property type="protein sequence ID" value="MPC27084.1"/>
    <property type="molecule type" value="Genomic_DNA"/>
</dbReference>
<reference evidence="2 3" key="1">
    <citation type="submission" date="2019-05" db="EMBL/GenBank/DDBJ databases">
        <title>Another draft genome of Portunus trituberculatus and its Hox gene families provides insights of decapod evolution.</title>
        <authorList>
            <person name="Jeong J.-H."/>
            <person name="Song I."/>
            <person name="Kim S."/>
            <person name="Choi T."/>
            <person name="Kim D."/>
            <person name="Ryu S."/>
            <person name="Kim W."/>
        </authorList>
    </citation>
    <scope>NUCLEOTIDE SEQUENCE [LARGE SCALE GENOMIC DNA]</scope>
    <source>
        <tissue evidence="2">Muscle</tissue>
    </source>
</reference>
<keyword evidence="3" id="KW-1185">Reference proteome</keyword>
<name>A0A5B7E2M4_PORTR</name>
<dbReference type="AlphaFoldDB" id="A0A5B7E2M4"/>
<protein>
    <submittedName>
        <fullName evidence="2">Uncharacterized protein</fullName>
    </submittedName>
</protein>
<dbReference type="Proteomes" id="UP000324222">
    <property type="component" value="Unassembled WGS sequence"/>
</dbReference>
<comment type="caution">
    <text evidence="2">The sequence shown here is derived from an EMBL/GenBank/DDBJ whole genome shotgun (WGS) entry which is preliminary data.</text>
</comment>
<accession>A0A5B7E2M4</accession>